<comment type="caution">
    <text evidence="2">The sequence shown here is derived from an EMBL/GenBank/DDBJ whole genome shotgun (WGS) entry which is preliminary data.</text>
</comment>
<dbReference type="EMBL" id="JAWDGP010000269">
    <property type="protein sequence ID" value="KAK3802049.1"/>
    <property type="molecule type" value="Genomic_DNA"/>
</dbReference>
<feature type="compositionally biased region" description="Low complexity" evidence="1">
    <location>
        <begin position="121"/>
        <end position="140"/>
    </location>
</feature>
<dbReference type="Proteomes" id="UP001283361">
    <property type="component" value="Unassembled WGS sequence"/>
</dbReference>
<feature type="compositionally biased region" description="Polar residues" evidence="1">
    <location>
        <begin position="52"/>
        <end position="69"/>
    </location>
</feature>
<accession>A0AAE1EC05</accession>
<evidence type="ECO:0000313" key="3">
    <source>
        <dbReference type="Proteomes" id="UP001283361"/>
    </source>
</evidence>
<organism evidence="2 3">
    <name type="scientific">Elysia crispata</name>
    <name type="common">lettuce slug</name>
    <dbReference type="NCBI Taxonomy" id="231223"/>
    <lineage>
        <taxon>Eukaryota</taxon>
        <taxon>Metazoa</taxon>
        <taxon>Spiralia</taxon>
        <taxon>Lophotrochozoa</taxon>
        <taxon>Mollusca</taxon>
        <taxon>Gastropoda</taxon>
        <taxon>Heterobranchia</taxon>
        <taxon>Euthyneura</taxon>
        <taxon>Panpulmonata</taxon>
        <taxon>Sacoglossa</taxon>
        <taxon>Placobranchoidea</taxon>
        <taxon>Plakobranchidae</taxon>
        <taxon>Elysia</taxon>
    </lineage>
</organism>
<evidence type="ECO:0000256" key="1">
    <source>
        <dbReference type="SAM" id="MobiDB-lite"/>
    </source>
</evidence>
<protein>
    <recommendedName>
        <fullName evidence="4">BZIP domain-containing protein</fullName>
    </recommendedName>
</protein>
<name>A0AAE1EC05_9GAST</name>
<reference evidence="2" key="1">
    <citation type="journal article" date="2023" name="G3 (Bethesda)">
        <title>A reference genome for the long-term kleptoplast-retaining sea slug Elysia crispata morphotype clarki.</title>
        <authorList>
            <person name="Eastman K.E."/>
            <person name="Pendleton A.L."/>
            <person name="Shaikh M.A."/>
            <person name="Suttiyut T."/>
            <person name="Ogas R."/>
            <person name="Tomko P."/>
            <person name="Gavelis G."/>
            <person name="Widhalm J.R."/>
            <person name="Wisecaver J.H."/>
        </authorList>
    </citation>
    <scope>NUCLEOTIDE SEQUENCE</scope>
    <source>
        <strain evidence="2">ECLA1</strain>
    </source>
</reference>
<keyword evidence="3" id="KW-1185">Reference proteome</keyword>
<evidence type="ECO:0000313" key="2">
    <source>
        <dbReference type="EMBL" id="KAK3802049.1"/>
    </source>
</evidence>
<feature type="compositionally biased region" description="Basic and acidic residues" evidence="1">
    <location>
        <begin position="142"/>
        <end position="162"/>
    </location>
</feature>
<gene>
    <name evidence="2" type="ORF">RRG08_064642</name>
</gene>
<feature type="region of interest" description="Disordered" evidence="1">
    <location>
        <begin position="121"/>
        <end position="162"/>
    </location>
</feature>
<sequence length="816" mass="89296">MEYSGYDSEGRGISPLIAVSEPQETKPAALLNNIPLHILQRDQQDFRGQSPMAGSTASSVTVSRPQQPLEQGHIPCSLATDNITRPPSNSSSAASVISACGSSDHLPQYNQRVLTRKCNQLNSKGQSSSKNSSMKMKNSSPQEKEEKRKKNREYAKTSRQKKANEVIKLKEDNIQQEAIIEIYKKVLSIYHSRLNGTSIKWSEHHIKWFPSQATRNSPPVNVKCYLPEHDESFLTELGNSAYGQLCQTKPEPNASSEVEAAAAATENHGNKACISLTTGTYVRKGNENILQSDTSSVKNQSSPNSVLYSCAEQSLTPVIGERNSENLVSSEYPPTYVGDVKKETPDHQESPHMFEKNENVYLQQVNNEDILKLISEASQNQTAGSGQPLNVIYVVTQPKNLKRSGDQPLAFSVDKAEDTAVQTGMSNPKMMRMDDGNPVPNLKKEQDLNNSSSSFPYCSVTRSQMNYEVTAVLNSAQCTTSIEEIKNKRQTQSDKNVENHHGEISKLLVINKGNEMPNMHLQMSMPENKHQGISKTVESFGANSTSLSGPNCVAYNTATCVKLKDKMPGGYPVSAPNENIKVIYEPQISNLSACNNNQGVCNPISSLCKFKENKTIPTTSTAPVPTVHYKSNESENVRQMKTVHSEEKFDNISPTSHELPSQLTDKATNAVNSVVGTNNRVEHVPENSNIPFLYVNPKLKATSTNSLPATSYSAQSVATLATQGTIISQSSHVGTLLLAPPVPTVPGNNPLPMMSKDLTQNSNAVLKTPVSPDGGQYFLQILNSNSTSGLSSLSSYVMENDHVELENLKATFLDQT</sequence>
<dbReference type="CDD" id="cd14686">
    <property type="entry name" value="bZIP"/>
    <property type="match status" value="1"/>
</dbReference>
<proteinExistence type="predicted"/>
<evidence type="ECO:0008006" key="4">
    <source>
        <dbReference type="Google" id="ProtNLM"/>
    </source>
</evidence>
<dbReference type="AlphaFoldDB" id="A0AAE1EC05"/>
<feature type="region of interest" description="Disordered" evidence="1">
    <location>
        <begin position="47"/>
        <end position="96"/>
    </location>
</feature>